<proteinExistence type="predicted"/>
<dbReference type="EMBL" id="WNYA01000425">
    <property type="protein sequence ID" value="KAG8548394.1"/>
    <property type="molecule type" value="Genomic_DNA"/>
</dbReference>
<dbReference type="AlphaFoldDB" id="A0AAV6ZG04"/>
<comment type="caution">
    <text evidence="1">The sequence shown here is derived from an EMBL/GenBank/DDBJ whole genome shotgun (WGS) entry which is preliminary data.</text>
</comment>
<name>A0AAV6ZG04_ENGPU</name>
<evidence type="ECO:0000313" key="2">
    <source>
        <dbReference type="Proteomes" id="UP000824782"/>
    </source>
</evidence>
<sequence>MLQPPMILIPYRFSGYGASCLCKNGLEMPLPEEAETRRGYRVHGVIPKVEDSCSPPGDYTQWTQITSNLPTFRLVPPRNYSYYLFQEVQKLLSKSGERTFLSFF</sequence>
<organism evidence="1 2">
    <name type="scientific">Engystomops pustulosus</name>
    <name type="common">Tungara frog</name>
    <name type="synonym">Physalaemus pustulosus</name>
    <dbReference type="NCBI Taxonomy" id="76066"/>
    <lineage>
        <taxon>Eukaryota</taxon>
        <taxon>Metazoa</taxon>
        <taxon>Chordata</taxon>
        <taxon>Craniata</taxon>
        <taxon>Vertebrata</taxon>
        <taxon>Euteleostomi</taxon>
        <taxon>Amphibia</taxon>
        <taxon>Batrachia</taxon>
        <taxon>Anura</taxon>
        <taxon>Neobatrachia</taxon>
        <taxon>Hyloidea</taxon>
        <taxon>Leptodactylidae</taxon>
        <taxon>Leiuperinae</taxon>
        <taxon>Engystomops</taxon>
    </lineage>
</organism>
<reference evidence="1" key="1">
    <citation type="thesis" date="2020" institute="ProQuest LLC" country="789 East Eisenhower Parkway, Ann Arbor, MI, USA">
        <title>Comparative Genomics and Chromosome Evolution.</title>
        <authorList>
            <person name="Mudd A.B."/>
        </authorList>
    </citation>
    <scope>NUCLEOTIDE SEQUENCE</scope>
    <source>
        <strain evidence="1">237g6f4</strain>
        <tissue evidence="1">Blood</tissue>
    </source>
</reference>
<evidence type="ECO:0000313" key="1">
    <source>
        <dbReference type="EMBL" id="KAG8548394.1"/>
    </source>
</evidence>
<keyword evidence="2" id="KW-1185">Reference proteome</keyword>
<protein>
    <submittedName>
        <fullName evidence="1">Uncharacterized protein</fullName>
    </submittedName>
</protein>
<accession>A0AAV6ZG04</accession>
<gene>
    <name evidence="1" type="ORF">GDO81_025575</name>
</gene>
<dbReference type="Proteomes" id="UP000824782">
    <property type="component" value="Unassembled WGS sequence"/>
</dbReference>